<feature type="region of interest" description="Disordered" evidence="1">
    <location>
        <begin position="34"/>
        <end position="101"/>
    </location>
</feature>
<dbReference type="Proteomes" id="UP001151760">
    <property type="component" value="Unassembled WGS sequence"/>
</dbReference>
<feature type="compositionally biased region" description="Acidic residues" evidence="1">
    <location>
        <begin position="82"/>
        <end position="96"/>
    </location>
</feature>
<evidence type="ECO:0000256" key="1">
    <source>
        <dbReference type="SAM" id="MobiDB-lite"/>
    </source>
</evidence>
<proteinExistence type="predicted"/>
<accession>A0ABQ5DJ92</accession>
<protein>
    <submittedName>
        <fullName evidence="2">Uncharacterized protein</fullName>
    </submittedName>
</protein>
<gene>
    <name evidence="2" type="ORF">Tco_0938857</name>
</gene>
<reference evidence="2" key="2">
    <citation type="submission" date="2022-01" db="EMBL/GenBank/DDBJ databases">
        <authorList>
            <person name="Yamashiro T."/>
            <person name="Shiraishi A."/>
            <person name="Satake H."/>
            <person name="Nakayama K."/>
        </authorList>
    </citation>
    <scope>NUCLEOTIDE SEQUENCE</scope>
</reference>
<organism evidence="2 3">
    <name type="scientific">Tanacetum coccineum</name>
    <dbReference type="NCBI Taxonomy" id="301880"/>
    <lineage>
        <taxon>Eukaryota</taxon>
        <taxon>Viridiplantae</taxon>
        <taxon>Streptophyta</taxon>
        <taxon>Embryophyta</taxon>
        <taxon>Tracheophyta</taxon>
        <taxon>Spermatophyta</taxon>
        <taxon>Magnoliopsida</taxon>
        <taxon>eudicotyledons</taxon>
        <taxon>Gunneridae</taxon>
        <taxon>Pentapetalae</taxon>
        <taxon>asterids</taxon>
        <taxon>campanulids</taxon>
        <taxon>Asterales</taxon>
        <taxon>Asteraceae</taxon>
        <taxon>Asteroideae</taxon>
        <taxon>Anthemideae</taxon>
        <taxon>Anthemidinae</taxon>
        <taxon>Tanacetum</taxon>
    </lineage>
</organism>
<name>A0ABQ5DJ92_9ASTR</name>
<evidence type="ECO:0000313" key="2">
    <source>
        <dbReference type="EMBL" id="GJT38992.1"/>
    </source>
</evidence>
<comment type="caution">
    <text evidence="2">The sequence shown here is derived from an EMBL/GenBank/DDBJ whole genome shotgun (WGS) entry which is preliminary data.</text>
</comment>
<feature type="compositionally biased region" description="Basic and acidic residues" evidence="1">
    <location>
        <begin position="34"/>
        <end position="48"/>
    </location>
</feature>
<reference evidence="2" key="1">
    <citation type="journal article" date="2022" name="Int. J. Mol. Sci.">
        <title>Draft Genome of Tanacetum Coccineum: Genomic Comparison of Closely Related Tanacetum-Family Plants.</title>
        <authorList>
            <person name="Yamashiro T."/>
            <person name="Shiraishi A."/>
            <person name="Nakayama K."/>
            <person name="Satake H."/>
        </authorList>
    </citation>
    <scope>NUCLEOTIDE SEQUENCE</scope>
</reference>
<feature type="compositionally biased region" description="Low complexity" evidence="1">
    <location>
        <begin position="49"/>
        <end position="70"/>
    </location>
</feature>
<evidence type="ECO:0000313" key="3">
    <source>
        <dbReference type="Proteomes" id="UP001151760"/>
    </source>
</evidence>
<dbReference type="EMBL" id="BQNB010015350">
    <property type="protein sequence ID" value="GJT38992.1"/>
    <property type="molecule type" value="Genomic_DNA"/>
</dbReference>
<sequence>MDESQSYLTAAEHKECYDGLIKSYDLDKSLFSTYDKDAEPTKGPKTKESTFGSSKGTKSQSKSSSKSVQSEEPEFKVADSDMPQDQEENPGNDDEEPKGKVASKRDCWLMTLAYSADKPSKTFNELMRSPIDISAYIMNDLKITNLTQETLLWPAFKLLKGTRITFAKLEYDFEECYKALSKKLDWKNPEGADYPFDLTKPLPLVMNGNCQMVQVEYFFNNDLKYLQGGISTMTYTTSITKTKAAQYDLPGIEDIARNIWRLESTHDVYSTKRILAVTQVEVMRKHVYGYLREIKVRRADNDLDTFKEGDFPRVHINDIEDMLILIVQNRLTNLSGDDVFDFVIALRIFTRSMVIQKRVEDLQLGVKSYQKKINVTKPETTRPGLRKKFSDGTLTRLRTSLDDITKNIRMEYLPQRRWSSLEKKRANIMIKAIDKQLKEKGG</sequence>
<keyword evidence="3" id="KW-1185">Reference proteome</keyword>